<evidence type="ECO:0000313" key="5">
    <source>
        <dbReference type="Proteomes" id="UP000310016"/>
    </source>
</evidence>
<dbReference type="Pfam" id="PF13561">
    <property type="entry name" value="adh_short_C2"/>
    <property type="match status" value="1"/>
</dbReference>
<keyword evidence="2" id="KW-0560">Oxidoreductase</keyword>
<evidence type="ECO:0000313" key="4">
    <source>
        <dbReference type="EMBL" id="TJZ65178.1"/>
    </source>
</evidence>
<reference evidence="4 5" key="1">
    <citation type="submission" date="2019-04" db="EMBL/GenBank/DDBJ databases">
        <title>Chitiniphilus eburnea sp. nov., a novel chitinolytic bacterium isolated from aquaculture sludge.</title>
        <authorList>
            <person name="Sheng M."/>
        </authorList>
    </citation>
    <scope>NUCLEOTIDE SEQUENCE [LARGE SCALE GENOMIC DNA]</scope>
    <source>
        <strain evidence="4 5">HX-2-15</strain>
    </source>
</reference>
<keyword evidence="5" id="KW-1185">Reference proteome</keyword>
<proteinExistence type="inferred from homology"/>
<dbReference type="SUPFAM" id="SSF51735">
    <property type="entry name" value="NAD(P)-binding Rossmann-fold domains"/>
    <property type="match status" value="1"/>
</dbReference>
<name>A0A4V5MNK2_9NEIS</name>
<feature type="region of interest" description="Disordered" evidence="3">
    <location>
        <begin position="44"/>
        <end position="84"/>
    </location>
</feature>
<gene>
    <name evidence="4" type="ORF">FAZ21_18620</name>
</gene>
<dbReference type="EMBL" id="SUMF01000040">
    <property type="protein sequence ID" value="TJZ65178.1"/>
    <property type="molecule type" value="Genomic_DNA"/>
</dbReference>
<dbReference type="PANTHER" id="PTHR43477">
    <property type="entry name" value="DIHYDROANTICAPSIN 7-DEHYDROGENASE"/>
    <property type="match status" value="1"/>
</dbReference>
<dbReference type="InterPro" id="IPR036291">
    <property type="entry name" value="NAD(P)-bd_dom_sf"/>
</dbReference>
<comment type="similarity">
    <text evidence="1">Belongs to the short-chain dehydrogenases/reductases (SDR) family.</text>
</comment>
<comment type="caution">
    <text evidence="4">The sequence shown here is derived from an EMBL/GenBank/DDBJ whole genome shotgun (WGS) entry which is preliminary data.</text>
</comment>
<dbReference type="Gene3D" id="3.40.50.720">
    <property type="entry name" value="NAD(P)-binding Rossmann-like Domain"/>
    <property type="match status" value="1"/>
</dbReference>
<protein>
    <submittedName>
        <fullName evidence="4">SDR family oxidoreductase</fullName>
    </submittedName>
</protein>
<dbReference type="InterPro" id="IPR002347">
    <property type="entry name" value="SDR_fam"/>
</dbReference>
<feature type="region of interest" description="Disordered" evidence="3">
    <location>
        <begin position="1"/>
        <end position="28"/>
    </location>
</feature>
<accession>A0A4V5MNK2</accession>
<sequence>MAGNAEGLARHRHVHSQTAPTGRDGGAWRCFTGGPNRVLHGMASRNRKAGRLAPAGAGDTGKEDRSSSSTAWTMQEQTQGTDTMHHQTVIVVGASSGMGLAAARLFLERGATVWMVARDMERLQNAASSLGSERARVLSADVGSDEGRARIVAVAPQVDHLVITAADLVYKPSQALCEAEVMRAVRSKVVGPYLLAAACAARMPEHGSITLVSGVAAERPIAGGSVTGMVNGAINAMVRGLALELAPIRVNAVSPGWVDTPFWGQVASAERREQLFAAMRDKIPTRRISTVEDVAQMIEVAMTNKAVSGTTLYVDGGQRLV</sequence>
<evidence type="ECO:0000256" key="2">
    <source>
        <dbReference type="ARBA" id="ARBA00023002"/>
    </source>
</evidence>
<dbReference type="InterPro" id="IPR051122">
    <property type="entry name" value="SDR_DHRS6-like"/>
</dbReference>
<organism evidence="4 5">
    <name type="scientific">Chitiniphilus eburneus</name>
    <dbReference type="NCBI Taxonomy" id="2571148"/>
    <lineage>
        <taxon>Bacteria</taxon>
        <taxon>Pseudomonadati</taxon>
        <taxon>Pseudomonadota</taxon>
        <taxon>Betaproteobacteria</taxon>
        <taxon>Neisseriales</taxon>
        <taxon>Chitinibacteraceae</taxon>
        <taxon>Chitiniphilus</taxon>
    </lineage>
</organism>
<dbReference type="CDD" id="cd05233">
    <property type="entry name" value="SDR_c"/>
    <property type="match status" value="1"/>
</dbReference>
<dbReference type="AlphaFoldDB" id="A0A4V5MNK2"/>
<dbReference type="PRINTS" id="PR00081">
    <property type="entry name" value="GDHRDH"/>
</dbReference>
<feature type="compositionally biased region" description="Polar residues" evidence="3">
    <location>
        <begin position="67"/>
        <end position="82"/>
    </location>
</feature>
<dbReference type="OrthoDB" id="9806974at2"/>
<dbReference type="PANTHER" id="PTHR43477:SF1">
    <property type="entry name" value="DIHYDROANTICAPSIN 7-DEHYDROGENASE"/>
    <property type="match status" value="1"/>
</dbReference>
<evidence type="ECO:0000256" key="1">
    <source>
        <dbReference type="ARBA" id="ARBA00006484"/>
    </source>
</evidence>
<evidence type="ECO:0000256" key="3">
    <source>
        <dbReference type="SAM" id="MobiDB-lite"/>
    </source>
</evidence>
<dbReference type="Proteomes" id="UP000310016">
    <property type="component" value="Unassembled WGS sequence"/>
</dbReference>
<dbReference type="GO" id="GO:0016491">
    <property type="term" value="F:oxidoreductase activity"/>
    <property type="evidence" value="ECO:0007669"/>
    <property type="project" value="UniProtKB-KW"/>
</dbReference>